<dbReference type="GO" id="GO:0003676">
    <property type="term" value="F:nucleic acid binding"/>
    <property type="evidence" value="ECO:0007669"/>
    <property type="project" value="InterPro"/>
</dbReference>
<comment type="caution">
    <text evidence="4">The sequence shown here is derived from an EMBL/GenBank/DDBJ whole genome shotgun (WGS) entry which is preliminary data.</text>
</comment>
<dbReference type="EMBL" id="JAGYPJ010000001">
    <property type="protein sequence ID" value="MBS4201981.1"/>
    <property type="molecule type" value="Genomic_DNA"/>
</dbReference>
<dbReference type="Pfam" id="PF13333">
    <property type="entry name" value="rve_2"/>
    <property type="match status" value="1"/>
</dbReference>
<dbReference type="InterPro" id="IPR012337">
    <property type="entry name" value="RNaseH-like_sf"/>
</dbReference>
<dbReference type="Pfam" id="PF00665">
    <property type="entry name" value="rve"/>
    <property type="match status" value="1"/>
</dbReference>
<dbReference type="InterPro" id="IPR025948">
    <property type="entry name" value="HTH-like_dom"/>
</dbReference>
<accession>A0A942TQ66</accession>
<dbReference type="PANTHER" id="PTHR46889">
    <property type="entry name" value="TRANSPOSASE INSF FOR INSERTION SEQUENCE IS3B-RELATED"/>
    <property type="match status" value="1"/>
</dbReference>
<dbReference type="InterPro" id="IPR001584">
    <property type="entry name" value="Integrase_cat-core"/>
</dbReference>
<evidence type="ECO:0000313" key="5">
    <source>
        <dbReference type="EMBL" id="MBS4201981.1"/>
    </source>
</evidence>
<name>A0A942TQ66_9BACI</name>
<evidence type="ECO:0000313" key="6">
    <source>
        <dbReference type="Proteomes" id="UP000682713"/>
    </source>
</evidence>
<keyword evidence="6" id="KW-1185">Reference proteome</keyword>
<dbReference type="InterPro" id="IPR046929">
    <property type="entry name" value="HTH_Tnp"/>
</dbReference>
<dbReference type="SUPFAM" id="SSF46689">
    <property type="entry name" value="Homeodomain-like"/>
    <property type="match status" value="1"/>
</dbReference>
<dbReference type="InterPro" id="IPR009057">
    <property type="entry name" value="Homeodomain-like_sf"/>
</dbReference>
<reference evidence="4 6" key="1">
    <citation type="submission" date="2021-05" db="EMBL/GenBank/DDBJ databases">
        <title>Novel Bacillus species.</title>
        <authorList>
            <person name="Liu G."/>
        </authorList>
    </citation>
    <scope>NUCLEOTIDE SEQUENCE [LARGE SCALE GENOMIC DNA]</scope>
    <source>
        <strain evidence="4 6">FJAT-49732</strain>
    </source>
</reference>
<dbReference type="PANTHER" id="PTHR46889:SF5">
    <property type="entry name" value="INTEGRASE PROTEIN"/>
    <property type="match status" value="1"/>
</dbReference>
<dbReference type="InterPro" id="IPR048020">
    <property type="entry name" value="Transpos_IS3"/>
</dbReference>
<proteinExistence type="predicted"/>
<comment type="function">
    <text evidence="1">Involved in the transposition of the insertion sequence.</text>
</comment>
<protein>
    <submittedName>
        <fullName evidence="4">IS3 family transposase</fullName>
    </submittedName>
</protein>
<organism evidence="4 6">
    <name type="scientific">Lederbergia citrisecunda</name>
    <dbReference type="NCBI Taxonomy" id="2833583"/>
    <lineage>
        <taxon>Bacteria</taxon>
        <taxon>Bacillati</taxon>
        <taxon>Bacillota</taxon>
        <taxon>Bacilli</taxon>
        <taxon>Bacillales</taxon>
        <taxon>Bacillaceae</taxon>
        <taxon>Lederbergia</taxon>
    </lineage>
</organism>
<dbReference type="InterPro" id="IPR050900">
    <property type="entry name" value="Transposase_IS3/IS150/IS904"/>
</dbReference>
<dbReference type="Proteomes" id="UP000682713">
    <property type="component" value="Unassembled WGS sequence"/>
</dbReference>
<evidence type="ECO:0000313" key="4">
    <source>
        <dbReference type="EMBL" id="MBS4199889.1"/>
    </source>
</evidence>
<sequence length="445" mass="51955">MTKKHFSEKEIKLLSNNPYAKSVSSKGITYSDEFKRILIAETENGKTPRQVFEDHGFDVELIGIVRVHKAAYRWRKAFKESGVFGLQDARTTNSGRPSEKELSLEEKNAKLEAQIHLLRAENELLKKPRHDGKGSEDKQVKVSAEQKFLLIHSVIEEYELKNMVGYLCELSQVSRSGYYKYFSVESKEIRNRREKKDLVLKDIILKAFHYKRRTKGARQIKMTLEKQFNITYNLKLIRRIMRKYNIVCPIRRANPYKKMLKATQEHSILPNLLNREFKQDIPGKVLLTDITYLYYGKNQKAYLSTILDGSTNEIVAYNVSDKLTLDLATDTLVKLKNNRKIEFAEGAFIHSDQGGHYTSPTFQKQVKQLGLKQSMSRRGNCWDNAPQESFFGHLKDEATIKTCSSLDELKKEIRSYMTYHNNFRYQWNLKKMTPVEYRNHLLQVA</sequence>
<dbReference type="Pfam" id="PF13276">
    <property type="entry name" value="HTH_21"/>
    <property type="match status" value="1"/>
</dbReference>
<evidence type="ECO:0000256" key="1">
    <source>
        <dbReference type="ARBA" id="ARBA00002286"/>
    </source>
</evidence>
<feature type="domain" description="Integrase catalytic" evidence="2">
    <location>
        <begin position="278"/>
        <end position="442"/>
    </location>
</feature>
<dbReference type="SUPFAM" id="SSF53098">
    <property type="entry name" value="Ribonuclease H-like"/>
    <property type="match status" value="1"/>
</dbReference>
<dbReference type="Gene3D" id="3.30.420.10">
    <property type="entry name" value="Ribonuclease H-like superfamily/Ribonuclease H"/>
    <property type="match status" value="1"/>
</dbReference>
<dbReference type="InterPro" id="IPR036397">
    <property type="entry name" value="RNaseH_sf"/>
</dbReference>
<dbReference type="PROSITE" id="PS50994">
    <property type="entry name" value="INTEGRASE"/>
    <property type="match status" value="1"/>
</dbReference>
<dbReference type="EMBL" id="JAGYPJ010000001">
    <property type="protein sequence ID" value="MBS4198214.1"/>
    <property type="molecule type" value="Genomic_DNA"/>
</dbReference>
<gene>
    <name evidence="3" type="ORF">KHA93_00885</name>
    <name evidence="4" type="ORF">KHA93_09495</name>
    <name evidence="5" type="ORF">KHA93_20450</name>
</gene>
<dbReference type="Pfam" id="PF20310">
    <property type="entry name" value="HTH_Tnp_2"/>
    <property type="match status" value="1"/>
</dbReference>
<dbReference type="GO" id="GO:0015074">
    <property type="term" value="P:DNA integration"/>
    <property type="evidence" value="ECO:0007669"/>
    <property type="project" value="InterPro"/>
</dbReference>
<dbReference type="NCBIfam" id="NF033516">
    <property type="entry name" value="transpos_IS3"/>
    <property type="match status" value="1"/>
</dbReference>
<dbReference type="EMBL" id="JAGYPJ010000001">
    <property type="protein sequence ID" value="MBS4199889.1"/>
    <property type="molecule type" value="Genomic_DNA"/>
</dbReference>
<dbReference type="RefSeq" id="WP_213108995.1">
    <property type="nucleotide sequence ID" value="NZ_JAGYPJ010000001.1"/>
</dbReference>
<evidence type="ECO:0000259" key="2">
    <source>
        <dbReference type="PROSITE" id="PS50994"/>
    </source>
</evidence>
<evidence type="ECO:0000313" key="3">
    <source>
        <dbReference type="EMBL" id="MBS4198214.1"/>
    </source>
</evidence>
<dbReference type="AlphaFoldDB" id="A0A942TQ66"/>